<feature type="transmembrane region" description="Helical" evidence="7">
    <location>
        <begin position="342"/>
        <end position="366"/>
    </location>
</feature>
<dbReference type="OrthoDB" id="9773404at2"/>
<feature type="transmembrane region" description="Helical" evidence="7">
    <location>
        <begin position="135"/>
        <end position="158"/>
    </location>
</feature>
<evidence type="ECO:0000256" key="6">
    <source>
        <dbReference type="ARBA" id="ARBA00023136"/>
    </source>
</evidence>
<gene>
    <name evidence="9" type="primary">narT</name>
    <name evidence="9" type="ORF">ERS852470_01154</name>
</gene>
<feature type="transmembrane region" description="Helical" evidence="7">
    <location>
        <begin position="307"/>
        <end position="330"/>
    </location>
</feature>
<name>A0A174EM81_9CLOT</name>
<feature type="transmembrane region" description="Helical" evidence="7">
    <location>
        <begin position="253"/>
        <end position="273"/>
    </location>
</feature>
<sequence>MKNEFILNDKKFRAFCIYRLLFGISYSIMIPIIPLFFKSIGMETVTIGMVISLYGVSKTIMQIPFGIVCDKIGDKLTLKLALLLMGLVPIGYILSNTSLQAGSLYVIQGAILGMAAPATYSVLARTLNVKRRGECTGLASAVFTLGGGIGAAIASFILTKLNNFSMAFNISSLGIFFTLIYVIIRVNKVKPMKDKDNKKESIKEILYEIRRRKFVYKIIILSSSAFLGDYIYSCVVALIHFYGQDVLHVSTSYTSSIISVYLLVFGLGAPIAGWVSDKIGNKKQLLYSFFTMNFTLLGLIITRNVTIFTIIIILYFLGATYLNASVQSCLSEFGSYPKIKGFVFGVVGASESLGYAVGPLVSSYIYEYNKNYLFLGLLMVSIFITAIYVVLFNKSGI</sequence>
<feature type="domain" description="Major facilitator superfamily (MFS) profile" evidence="8">
    <location>
        <begin position="11"/>
        <end position="394"/>
    </location>
</feature>
<dbReference type="InterPro" id="IPR050171">
    <property type="entry name" value="MFS_Transporters"/>
</dbReference>
<keyword evidence="3" id="KW-1003">Cell membrane</keyword>
<dbReference type="EMBL" id="CYZV01000010">
    <property type="protein sequence ID" value="CUN98034.1"/>
    <property type="molecule type" value="Genomic_DNA"/>
</dbReference>
<dbReference type="PANTHER" id="PTHR23517:SF3">
    <property type="entry name" value="INTEGRAL MEMBRANE TRANSPORT PROTEIN"/>
    <property type="match status" value="1"/>
</dbReference>
<evidence type="ECO:0000256" key="1">
    <source>
        <dbReference type="ARBA" id="ARBA00004651"/>
    </source>
</evidence>
<evidence type="ECO:0000256" key="5">
    <source>
        <dbReference type="ARBA" id="ARBA00022989"/>
    </source>
</evidence>
<dbReference type="InterPro" id="IPR020846">
    <property type="entry name" value="MFS_dom"/>
</dbReference>
<organism evidence="9 10">
    <name type="scientific">Clostridium disporicum</name>
    <dbReference type="NCBI Taxonomy" id="84024"/>
    <lineage>
        <taxon>Bacteria</taxon>
        <taxon>Bacillati</taxon>
        <taxon>Bacillota</taxon>
        <taxon>Clostridia</taxon>
        <taxon>Eubacteriales</taxon>
        <taxon>Clostridiaceae</taxon>
        <taxon>Clostridium</taxon>
    </lineage>
</organism>
<keyword evidence="6 7" id="KW-0472">Membrane</keyword>
<dbReference type="InterPro" id="IPR036259">
    <property type="entry name" value="MFS_trans_sf"/>
</dbReference>
<comment type="subcellular location">
    <subcellularLocation>
        <location evidence="1">Cell membrane</location>
        <topology evidence="1">Multi-pass membrane protein</topology>
    </subcellularLocation>
</comment>
<feature type="transmembrane region" description="Helical" evidence="7">
    <location>
        <begin position="12"/>
        <end position="33"/>
    </location>
</feature>
<accession>A0A174EM81</accession>
<feature type="transmembrane region" description="Helical" evidence="7">
    <location>
        <begin position="218"/>
        <end position="241"/>
    </location>
</feature>
<feature type="transmembrane region" description="Helical" evidence="7">
    <location>
        <begin position="372"/>
        <end position="392"/>
    </location>
</feature>
<feature type="transmembrane region" description="Helical" evidence="7">
    <location>
        <begin position="76"/>
        <end position="95"/>
    </location>
</feature>
<dbReference type="Proteomes" id="UP000095558">
    <property type="component" value="Unassembled WGS sequence"/>
</dbReference>
<evidence type="ECO:0000313" key="9">
    <source>
        <dbReference type="EMBL" id="CUN98034.1"/>
    </source>
</evidence>
<dbReference type="Pfam" id="PF07690">
    <property type="entry name" value="MFS_1"/>
    <property type="match status" value="1"/>
</dbReference>
<dbReference type="AlphaFoldDB" id="A0A174EM81"/>
<evidence type="ECO:0000256" key="7">
    <source>
        <dbReference type="SAM" id="Phobius"/>
    </source>
</evidence>
<evidence type="ECO:0000256" key="4">
    <source>
        <dbReference type="ARBA" id="ARBA00022692"/>
    </source>
</evidence>
<feature type="transmembrane region" description="Helical" evidence="7">
    <location>
        <begin position="164"/>
        <end position="184"/>
    </location>
</feature>
<dbReference type="GO" id="GO:0005886">
    <property type="term" value="C:plasma membrane"/>
    <property type="evidence" value="ECO:0007669"/>
    <property type="project" value="UniProtKB-SubCell"/>
</dbReference>
<evidence type="ECO:0000256" key="2">
    <source>
        <dbReference type="ARBA" id="ARBA00022448"/>
    </source>
</evidence>
<dbReference type="PROSITE" id="PS50850">
    <property type="entry name" value="MFS"/>
    <property type="match status" value="1"/>
</dbReference>
<dbReference type="RefSeq" id="WP_055275885.1">
    <property type="nucleotide sequence ID" value="NZ_CYYT01000016.1"/>
</dbReference>
<proteinExistence type="predicted"/>
<evidence type="ECO:0000313" key="10">
    <source>
        <dbReference type="Proteomes" id="UP000095558"/>
    </source>
</evidence>
<keyword evidence="5 7" id="KW-1133">Transmembrane helix</keyword>
<dbReference type="SUPFAM" id="SSF103473">
    <property type="entry name" value="MFS general substrate transporter"/>
    <property type="match status" value="1"/>
</dbReference>
<dbReference type="InterPro" id="IPR011701">
    <property type="entry name" value="MFS"/>
</dbReference>
<evidence type="ECO:0000256" key="3">
    <source>
        <dbReference type="ARBA" id="ARBA00022475"/>
    </source>
</evidence>
<dbReference type="Gene3D" id="1.20.1250.20">
    <property type="entry name" value="MFS general substrate transporter like domains"/>
    <property type="match status" value="2"/>
</dbReference>
<evidence type="ECO:0000259" key="8">
    <source>
        <dbReference type="PROSITE" id="PS50850"/>
    </source>
</evidence>
<protein>
    <submittedName>
        <fullName evidence="9">Transporter major facilitator family</fullName>
    </submittedName>
</protein>
<feature type="transmembrane region" description="Helical" evidence="7">
    <location>
        <begin position="101"/>
        <end position="123"/>
    </location>
</feature>
<dbReference type="GO" id="GO:0022857">
    <property type="term" value="F:transmembrane transporter activity"/>
    <property type="evidence" value="ECO:0007669"/>
    <property type="project" value="InterPro"/>
</dbReference>
<dbReference type="PANTHER" id="PTHR23517">
    <property type="entry name" value="RESISTANCE PROTEIN MDTM, PUTATIVE-RELATED-RELATED"/>
    <property type="match status" value="1"/>
</dbReference>
<keyword evidence="4 7" id="KW-0812">Transmembrane</keyword>
<reference evidence="9 10" key="1">
    <citation type="submission" date="2015-09" db="EMBL/GenBank/DDBJ databases">
        <authorList>
            <consortium name="Pathogen Informatics"/>
        </authorList>
    </citation>
    <scope>NUCLEOTIDE SEQUENCE [LARGE SCALE GENOMIC DNA]</scope>
    <source>
        <strain evidence="9 10">2789STDY5834855</strain>
    </source>
</reference>
<keyword evidence="2" id="KW-0813">Transport</keyword>